<accession>A0A0S2K3M5</accession>
<reference evidence="1 2" key="1">
    <citation type="submission" date="2015-11" db="EMBL/GenBank/DDBJ databases">
        <authorList>
            <person name="Zhang Y."/>
            <person name="Guo Z."/>
        </authorList>
    </citation>
    <scope>NUCLEOTIDE SEQUENCE [LARGE SCALE GENOMIC DNA]</scope>
    <source>
        <strain evidence="1 2">KCTC 12086</strain>
    </source>
</reference>
<dbReference type="Pfam" id="PF12069">
    <property type="entry name" value="DUF3549"/>
    <property type="match status" value="1"/>
</dbReference>
<dbReference type="EMBL" id="CP013187">
    <property type="protein sequence ID" value="ALO42825.1"/>
    <property type="molecule type" value="Genomic_DNA"/>
</dbReference>
<keyword evidence="2" id="KW-1185">Reference proteome</keyword>
<sequence length="342" mass="38255">MTAHISTLGDLLNTAGTQWRVYDMGRKITKIDKALFNQLENGQVPYPYPLAGHALIAIQFWDNQATADPYVWFLKMPLDEQSKLVLASRDHFANMVLEALGTELTGEQADGKLDNNPYVFTPNANKLAAFNALLKTELKRPASQYYEFTEQFFAGNLTDDAWQSIAVQGLADFAFRLDHGQNNANLTKVWTSLPQEVQQPLSAMLEHVEINTQLAELFFTQCEQAIAENNLNLLINNMRALSGSKAQGLKSQLVEQVLASELGNQPDVLLTLAGRYWLCFEKPEALFKLLDLAVNNEQMPELFPSIFADLVAIPSLRPHVLGILRAENRSDTLSRAIGRLFS</sequence>
<evidence type="ECO:0000313" key="1">
    <source>
        <dbReference type="EMBL" id="ALO42825.1"/>
    </source>
</evidence>
<protein>
    <recommendedName>
        <fullName evidence="3">DUF3549 domain-containing protein</fullName>
    </recommendedName>
</protein>
<name>A0A0S2K3M5_9GAMM</name>
<evidence type="ECO:0008006" key="3">
    <source>
        <dbReference type="Google" id="ProtNLM"/>
    </source>
</evidence>
<organism evidence="1 2">
    <name type="scientific">Pseudoalteromonas phenolica</name>
    <dbReference type="NCBI Taxonomy" id="161398"/>
    <lineage>
        <taxon>Bacteria</taxon>
        <taxon>Pseudomonadati</taxon>
        <taxon>Pseudomonadota</taxon>
        <taxon>Gammaproteobacteria</taxon>
        <taxon>Alteromonadales</taxon>
        <taxon>Pseudoalteromonadaceae</taxon>
        <taxon>Pseudoalteromonas</taxon>
    </lineage>
</organism>
<proteinExistence type="predicted"/>
<dbReference type="KEGG" id="pphe:PP2015_2329"/>
<gene>
    <name evidence="1" type="ORF">PP2015_2329</name>
</gene>
<dbReference type="RefSeq" id="WP_058030531.1">
    <property type="nucleotide sequence ID" value="NZ_CP013187.1"/>
</dbReference>
<dbReference type="InterPro" id="IPR021936">
    <property type="entry name" value="DUF3549"/>
</dbReference>
<dbReference type="PATRIC" id="fig|161398.10.peg.2376"/>
<dbReference type="AlphaFoldDB" id="A0A0S2K3M5"/>
<dbReference type="Proteomes" id="UP000061457">
    <property type="component" value="Chromosome I"/>
</dbReference>
<dbReference type="OrthoDB" id="5597089at2"/>
<evidence type="ECO:0000313" key="2">
    <source>
        <dbReference type="Proteomes" id="UP000061457"/>
    </source>
</evidence>
<dbReference type="STRING" id="161398.PP2015_2329"/>